<evidence type="ECO:0000256" key="5">
    <source>
        <dbReference type="SAM" id="MobiDB-lite"/>
    </source>
</evidence>
<gene>
    <name evidence="6" type="ORF">DPMN_063311</name>
</gene>
<comment type="subcellular location">
    <subcellularLocation>
        <location evidence="1">Membrane</location>
    </subcellularLocation>
</comment>
<keyword evidence="4" id="KW-0472">Membrane</keyword>
<dbReference type="Proteomes" id="UP000828390">
    <property type="component" value="Unassembled WGS sequence"/>
</dbReference>
<comment type="similarity">
    <text evidence="2">Belongs to the CYSTM1 family.</text>
</comment>
<dbReference type="AlphaFoldDB" id="A0A9D4CB14"/>
<organism evidence="6 7">
    <name type="scientific">Dreissena polymorpha</name>
    <name type="common">Zebra mussel</name>
    <name type="synonym">Mytilus polymorpha</name>
    <dbReference type="NCBI Taxonomy" id="45954"/>
    <lineage>
        <taxon>Eukaryota</taxon>
        <taxon>Metazoa</taxon>
        <taxon>Spiralia</taxon>
        <taxon>Lophotrochozoa</taxon>
        <taxon>Mollusca</taxon>
        <taxon>Bivalvia</taxon>
        <taxon>Autobranchia</taxon>
        <taxon>Heteroconchia</taxon>
        <taxon>Euheterodonta</taxon>
        <taxon>Imparidentia</taxon>
        <taxon>Neoheterodontei</taxon>
        <taxon>Myida</taxon>
        <taxon>Dreissenoidea</taxon>
        <taxon>Dreissenidae</taxon>
        <taxon>Dreissena</taxon>
    </lineage>
</organism>
<feature type="compositionally biased region" description="Pro residues" evidence="5">
    <location>
        <begin position="30"/>
        <end position="43"/>
    </location>
</feature>
<dbReference type="InterPro" id="IPR043240">
    <property type="entry name" value="CYSTM1-like"/>
</dbReference>
<feature type="region of interest" description="Disordered" evidence="5">
    <location>
        <begin position="1"/>
        <end position="68"/>
    </location>
</feature>
<proteinExistence type="inferred from homology"/>
<keyword evidence="7" id="KW-1185">Reference proteome</keyword>
<evidence type="ECO:0000313" key="6">
    <source>
        <dbReference type="EMBL" id="KAH3720412.1"/>
    </source>
</evidence>
<dbReference type="GO" id="GO:0016020">
    <property type="term" value="C:membrane"/>
    <property type="evidence" value="ECO:0007669"/>
    <property type="project" value="UniProtKB-SubCell"/>
</dbReference>
<evidence type="ECO:0000256" key="4">
    <source>
        <dbReference type="ARBA" id="ARBA00023136"/>
    </source>
</evidence>
<protein>
    <recommendedName>
        <fullName evidence="3">Cysteine-rich and transmembrane domain-containing protein 1</fullName>
    </recommendedName>
</protein>
<sequence>MSQGTAPQYPDAPPPYSAEYNHYNPAGQPVYPPPQGVYPPPQGNYPHPYSTQPQGYGQYPQQPGYPYSYGQPVVTAQTQVVQQPQHSRDKNRDNECLLIGLLACLCCCCLMD</sequence>
<dbReference type="EMBL" id="JAIWYP010000013">
    <property type="protein sequence ID" value="KAH3720412.1"/>
    <property type="molecule type" value="Genomic_DNA"/>
</dbReference>
<reference evidence="6" key="2">
    <citation type="submission" date="2020-11" db="EMBL/GenBank/DDBJ databases">
        <authorList>
            <person name="McCartney M.A."/>
            <person name="Auch B."/>
            <person name="Kono T."/>
            <person name="Mallez S."/>
            <person name="Becker A."/>
            <person name="Gohl D.M."/>
            <person name="Silverstein K.A.T."/>
            <person name="Koren S."/>
            <person name="Bechman K.B."/>
            <person name="Herman A."/>
            <person name="Abrahante J.E."/>
            <person name="Garbe J."/>
        </authorList>
    </citation>
    <scope>NUCLEOTIDE SEQUENCE</scope>
    <source>
        <strain evidence="6">Duluth1</strain>
        <tissue evidence="6">Whole animal</tissue>
    </source>
</reference>
<evidence type="ECO:0000256" key="1">
    <source>
        <dbReference type="ARBA" id="ARBA00004370"/>
    </source>
</evidence>
<accession>A0A9D4CB14</accession>
<evidence type="ECO:0000256" key="3">
    <source>
        <dbReference type="ARBA" id="ARBA00013590"/>
    </source>
</evidence>
<evidence type="ECO:0000256" key="2">
    <source>
        <dbReference type="ARBA" id="ARBA00009444"/>
    </source>
</evidence>
<evidence type="ECO:0000313" key="7">
    <source>
        <dbReference type="Proteomes" id="UP000828390"/>
    </source>
</evidence>
<dbReference type="PANTHER" id="PTHR47564:SF1">
    <property type="entry name" value="CYSTEINE-RICH AND TRANSMEMBRANE DOMAIN-CONTAINING PROTEIN 1"/>
    <property type="match status" value="1"/>
</dbReference>
<feature type="compositionally biased region" description="Low complexity" evidence="5">
    <location>
        <begin position="44"/>
        <end position="68"/>
    </location>
</feature>
<comment type="caution">
    <text evidence="6">The sequence shown here is derived from an EMBL/GenBank/DDBJ whole genome shotgun (WGS) entry which is preliminary data.</text>
</comment>
<name>A0A9D4CB14_DREPO</name>
<dbReference type="PANTHER" id="PTHR47564">
    <property type="entry name" value="CYSTEINE-RICH AND TRANSMEMBRANE DOMAIN-CONTAINING PROTEIN 1"/>
    <property type="match status" value="1"/>
</dbReference>
<reference evidence="6" key="1">
    <citation type="journal article" date="2019" name="bioRxiv">
        <title>The Genome of the Zebra Mussel, Dreissena polymorpha: A Resource for Invasive Species Research.</title>
        <authorList>
            <person name="McCartney M.A."/>
            <person name="Auch B."/>
            <person name="Kono T."/>
            <person name="Mallez S."/>
            <person name="Zhang Y."/>
            <person name="Obille A."/>
            <person name="Becker A."/>
            <person name="Abrahante J.E."/>
            <person name="Garbe J."/>
            <person name="Badalamenti J.P."/>
            <person name="Herman A."/>
            <person name="Mangelson H."/>
            <person name="Liachko I."/>
            <person name="Sullivan S."/>
            <person name="Sone E.D."/>
            <person name="Koren S."/>
            <person name="Silverstein K.A.T."/>
            <person name="Beckman K.B."/>
            <person name="Gohl D.M."/>
        </authorList>
    </citation>
    <scope>NUCLEOTIDE SEQUENCE</scope>
    <source>
        <strain evidence="6">Duluth1</strain>
        <tissue evidence="6">Whole animal</tissue>
    </source>
</reference>